<dbReference type="InterPro" id="IPR001537">
    <property type="entry name" value="SpoU_MeTrfase"/>
</dbReference>
<dbReference type="GO" id="GO:0008168">
    <property type="term" value="F:methyltransferase activity"/>
    <property type="evidence" value="ECO:0007669"/>
    <property type="project" value="UniProtKB-KW"/>
</dbReference>
<evidence type="ECO:0000313" key="5">
    <source>
        <dbReference type="EMBL" id="MCG2587527.1"/>
    </source>
</evidence>
<keyword evidence="6" id="KW-1185">Reference proteome</keyword>
<dbReference type="SMART" id="SM00967">
    <property type="entry name" value="SpoU_sub_bind"/>
    <property type="match status" value="1"/>
</dbReference>
<reference evidence="5" key="2">
    <citation type="submission" date="2024-05" db="EMBL/GenBank/DDBJ databases">
        <title>Rhodohalobacter halophilus gen. nov., sp. nov., a moderately halophilic member of the family Balneolaceae.</title>
        <authorList>
            <person name="Xia J."/>
        </authorList>
    </citation>
    <scope>NUCLEOTIDE SEQUENCE</scope>
    <source>
        <strain evidence="5">WB101</strain>
    </source>
</reference>
<dbReference type="InterPro" id="IPR029028">
    <property type="entry name" value="Alpha/beta_knot_MTases"/>
</dbReference>
<dbReference type="Pfam" id="PF00588">
    <property type="entry name" value="SpoU_methylase"/>
    <property type="match status" value="1"/>
</dbReference>
<dbReference type="CDD" id="cd18095">
    <property type="entry name" value="SpoU-like_rRNA-MTase"/>
    <property type="match status" value="1"/>
</dbReference>
<dbReference type="Gene3D" id="3.40.1280.10">
    <property type="match status" value="1"/>
</dbReference>
<name>A0ABS9K9P3_9BACT</name>
<dbReference type="PANTHER" id="PTHR43191">
    <property type="entry name" value="RRNA METHYLTRANSFERASE 3"/>
    <property type="match status" value="1"/>
</dbReference>
<dbReference type="EMBL" id="JAKLWS010000002">
    <property type="protein sequence ID" value="MCG2587527.1"/>
    <property type="molecule type" value="Genomic_DNA"/>
</dbReference>
<dbReference type="InterPro" id="IPR051259">
    <property type="entry name" value="rRNA_Methyltransferase"/>
</dbReference>
<comment type="similarity">
    <text evidence="1">Belongs to the class IV-like SAM-binding methyltransferase superfamily. RNA methyltransferase TrmH family.</text>
</comment>
<feature type="domain" description="RNA 2-O ribose methyltransferase substrate binding" evidence="4">
    <location>
        <begin position="29"/>
        <end position="99"/>
    </location>
</feature>
<evidence type="ECO:0000313" key="6">
    <source>
        <dbReference type="Proteomes" id="UP001165366"/>
    </source>
</evidence>
<reference evidence="5" key="1">
    <citation type="submission" date="2022-01" db="EMBL/GenBank/DDBJ databases">
        <authorList>
            <person name="Wang Y."/>
        </authorList>
    </citation>
    <scope>NUCLEOTIDE SEQUENCE</scope>
    <source>
        <strain evidence="5">WB101</strain>
    </source>
</reference>
<sequence>MIKPASNNQLKNWKKLLMGKYRKRSGQFLAEGVRCVEQILENGKIEVEELIIQKGWNPEQLSIKRDLSFFELESSDFETVSDTDNPQGIVAVCKIPQESSVENLSQKSGVILAIDAIQDPGNLGTIIRTASWFDVTGIIFGTGTVDSFHPKVVRSTAGATGVLPYISGNLNDLLTSFEKENWTTFLLDAGEGSKNLEERPKSEKSILVVGNEGNGISDELFRDGRHSIKIDGKPNQVESLNAAIACSIALYKFSSNSSTF</sequence>
<dbReference type="SUPFAM" id="SSF55315">
    <property type="entry name" value="L30e-like"/>
    <property type="match status" value="1"/>
</dbReference>
<dbReference type="InterPro" id="IPR013123">
    <property type="entry name" value="SpoU_subst-bd"/>
</dbReference>
<dbReference type="Pfam" id="PF22435">
    <property type="entry name" value="MRM3-like_sub_bind"/>
    <property type="match status" value="1"/>
</dbReference>
<organism evidence="5 6">
    <name type="scientific">Rhodohalobacter sulfatireducens</name>
    <dbReference type="NCBI Taxonomy" id="2911366"/>
    <lineage>
        <taxon>Bacteria</taxon>
        <taxon>Pseudomonadati</taxon>
        <taxon>Balneolota</taxon>
        <taxon>Balneolia</taxon>
        <taxon>Balneolales</taxon>
        <taxon>Balneolaceae</taxon>
        <taxon>Rhodohalobacter</taxon>
    </lineage>
</organism>
<dbReference type="Gene3D" id="3.30.1330.30">
    <property type="match status" value="1"/>
</dbReference>
<dbReference type="PANTHER" id="PTHR43191:SF2">
    <property type="entry name" value="RRNA METHYLTRANSFERASE 3, MITOCHONDRIAL"/>
    <property type="match status" value="1"/>
</dbReference>
<gene>
    <name evidence="5" type="ORF">L6773_03035</name>
</gene>
<proteinExistence type="inferred from homology"/>
<evidence type="ECO:0000256" key="1">
    <source>
        <dbReference type="ARBA" id="ARBA00007228"/>
    </source>
</evidence>
<evidence type="ECO:0000256" key="3">
    <source>
        <dbReference type="ARBA" id="ARBA00022679"/>
    </source>
</evidence>
<keyword evidence="2 5" id="KW-0489">Methyltransferase</keyword>
<accession>A0ABS9K9P3</accession>
<keyword evidence="3" id="KW-0808">Transferase</keyword>
<dbReference type="InterPro" id="IPR029026">
    <property type="entry name" value="tRNA_m1G_MTases_N"/>
</dbReference>
<dbReference type="GO" id="GO:0032259">
    <property type="term" value="P:methylation"/>
    <property type="evidence" value="ECO:0007669"/>
    <property type="project" value="UniProtKB-KW"/>
</dbReference>
<evidence type="ECO:0000259" key="4">
    <source>
        <dbReference type="SMART" id="SM00967"/>
    </source>
</evidence>
<dbReference type="InterPro" id="IPR053888">
    <property type="entry name" value="MRM3-like_sub_bind"/>
</dbReference>
<dbReference type="InterPro" id="IPR029064">
    <property type="entry name" value="Ribosomal_eL30-like_sf"/>
</dbReference>
<comment type="caution">
    <text evidence="5">The sequence shown here is derived from an EMBL/GenBank/DDBJ whole genome shotgun (WGS) entry which is preliminary data.</text>
</comment>
<evidence type="ECO:0000256" key="2">
    <source>
        <dbReference type="ARBA" id="ARBA00022603"/>
    </source>
</evidence>
<protein>
    <submittedName>
        <fullName evidence="5">RNA methyltransferase</fullName>
    </submittedName>
</protein>
<dbReference type="Proteomes" id="UP001165366">
    <property type="component" value="Unassembled WGS sequence"/>
</dbReference>
<dbReference type="SUPFAM" id="SSF75217">
    <property type="entry name" value="alpha/beta knot"/>
    <property type="match status" value="1"/>
</dbReference>